<evidence type="ECO:0000313" key="3">
    <source>
        <dbReference type="Proteomes" id="UP001295740"/>
    </source>
</evidence>
<sequence length="220" mass="24647">MATAPQEQAIKAPKRRTKHTREALPKVGFVYKEGVKMFQREQDSAAFKQALQQVSSNLHKIEVDEALAELFTKAKELKKQGSIQLAPTFEAAGKAIPWSSSLDEHIVVEAMSFLRGARELHIKFTTYRAFPQNHITEGKLAKAIDTFTDIYPAKEPDESFKRMDPKMIDGMMDKMRKGQKANWDEMPDDAGDSDVDMVGNKSTDKGTKDLAALLKAVSMK</sequence>
<accession>A0AAI8YEW6</accession>
<evidence type="ECO:0000313" key="2">
    <source>
        <dbReference type="EMBL" id="CAJ2502215.1"/>
    </source>
</evidence>
<comment type="caution">
    <text evidence="2">The sequence shown here is derived from an EMBL/GenBank/DDBJ whole genome shotgun (WGS) entry which is preliminary data.</text>
</comment>
<protein>
    <submittedName>
        <fullName evidence="2">Uu.00g096090.m01.CDS01</fullName>
    </submittedName>
</protein>
<gene>
    <name evidence="2" type="ORF">KHLLAP_LOCUS2683</name>
</gene>
<feature type="compositionally biased region" description="Acidic residues" evidence="1">
    <location>
        <begin position="185"/>
        <end position="195"/>
    </location>
</feature>
<organism evidence="2 3">
    <name type="scientific">Anthostomella pinea</name>
    <dbReference type="NCBI Taxonomy" id="933095"/>
    <lineage>
        <taxon>Eukaryota</taxon>
        <taxon>Fungi</taxon>
        <taxon>Dikarya</taxon>
        <taxon>Ascomycota</taxon>
        <taxon>Pezizomycotina</taxon>
        <taxon>Sordariomycetes</taxon>
        <taxon>Xylariomycetidae</taxon>
        <taxon>Xylariales</taxon>
        <taxon>Xylariaceae</taxon>
        <taxon>Anthostomella</taxon>
    </lineage>
</organism>
<feature type="region of interest" description="Disordered" evidence="1">
    <location>
        <begin position="1"/>
        <end position="21"/>
    </location>
</feature>
<name>A0AAI8YEW6_9PEZI</name>
<dbReference type="AlphaFoldDB" id="A0AAI8YEW6"/>
<evidence type="ECO:0000256" key="1">
    <source>
        <dbReference type="SAM" id="MobiDB-lite"/>
    </source>
</evidence>
<reference evidence="2" key="1">
    <citation type="submission" date="2023-10" db="EMBL/GenBank/DDBJ databases">
        <authorList>
            <person name="Hackl T."/>
        </authorList>
    </citation>
    <scope>NUCLEOTIDE SEQUENCE</scope>
</reference>
<proteinExistence type="predicted"/>
<feature type="region of interest" description="Disordered" evidence="1">
    <location>
        <begin position="177"/>
        <end position="202"/>
    </location>
</feature>
<keyword evidence="3" id="KW-1185">Reference proteome</keyword>
<dbReference type="EMBL" id="CAUWAG010000004">
    <property type="protein sequence ID" value="CAJ2502215.1"/>
    <property type="molecule type" value="Genomic_DNA"/>
</dbReference>
<dbReference type="Proteomes" id="UP001295740">
    <property type="component" value="Unassembled WGS sequence"/>
</dbReference>